<comment type="subunit">
    <text evidence="9">Component of the nuclear pore complex (NPC).</text>
</comment>
<evidence type="ECO:0000256" key="8">
    <source>
        <dbReference type="ARBA" id="ARBA00023242"/>
    </source>
</evidence>
<evidence type="ECO:0000256" key="3">
    <source>
        <dbReference type="ARBA" id="ARBA00022448"/>
    </source>
</evidence>
<comment type="subcellular location">
    <subcellularLocation>
        <location evidence="1 9">Nucleus</location>
        <location evidence="1 9">Nuclear pore complex</location>
    </subcellularLocation>
</comment>
<comment type="similarity">
    <text evidence="2 9">Belongs to the nucleoporin Nup85 family.</text>
</comment>
<dbReference type="GO" id="GO:0031965">
    <property type="term" value="C:nuclear membrane"/>
    <property type="evidence" value="ECO:0007669"/>
    <property type="project" value="UniProtKB-UniRule"/>
</dbReference>
<dbReference type="GO" id="GO:0045893">
    <property type="term" value="P:positive regulation of DNA-templated transcription"/>
    <property type="evidence" value="ECO:0007669"/>
    <property type="project" value="TreeGrafter"/>
</dbReference>
<dbReference type="GO" id="GO:0006406">
    <property type="term" value="P:mRNA export from nucleus"/>
    <property type="evidence" value="ECO:0007669"/>
    <property type="project" value="TreeGrafter"/>
</dbReference>
<accession>A0A5C3PTG3</accession>
<dbReference type="AlphaFoldDB" id="A0A5C3PTG3"/>
<sequence length="728" mass="82233">MSAQQSTGTVYLAPPLFEQGAAEEFQKSGRTVSFAASGRDQTLAIYAAPNADPQIRRSQAPPPEEQQVYLASCQRPPSSERRVFVTDTSIIFAALQNLLKKARGKNVNILQSEDDMQVVTKLANDYINFCKECCMYASQNISRTEPLQLDAEHYRRLYTCFSLFGVLYMPEPGLENVPIGDDLMEWLNTHFIEPSTQEGDELSSQERPWEDPAFWPYLIRTSLRGLSKASAFFLDVLSKHPSPYLQSLAQQLTPLLTNQPRLRHFSAERDFAVASRRWKDKVKTLRLELDRVPESEREDDFENWWDRFSDIVGIVEGRGDVIKKVCAELGADWKEVCAVWGIFVDTRLRREDLPDVVAQVLDEMPPDPTDLEDMIHSSLFLGKPRQALSEAAQLDTWLAAHLADLMEPIELIDAEPDDSELSLRQHYVLEYAHYLHSDPALWRITVDYMYSCGLIGAEMADQVLMRVPLHLQTSRNAAASAEEAARIRDGQLAGVLKLVNETCYEYQREEIRRMVCRIAAQTFIQEGEYGLAVSYCTSAEDWPGLGRVIDLVLEEYIAQGPANFASLVAKIAPSLHNIRTDAATKLRAPAVFLHRLQFAVRFAEFHHRRAHADGQSAAIDVVAMFREEIAPRSWWAVLLCDAVELLQCNDAMFFSSSDACLLIQKLEEIHLRVAQGSGDDYLTVLSRVVKGGEKHALQRLQTVRLSLARYYARCGAIGVGGRPTGWYH</sequence>
<dbReference type="InterPro" id="IPR011502">
    <property type="entry name" value="Nucleoporin_Nup85"/>
</dbReference>
<gene>
    <name evidence="10" type="ORF">K466DRAFT_539754</name>
</gene>
<keyword evidence="6 9" id="KW-0811">Translocation</keyword>
<protein>
    <recommendedName>
        <fullName evidence="9">Nuclear pore complex protein Nup85</fullName>
    </recommendedName>
</protein>
<dbReference type="Pfam" id="PF07575">
    <property type="entry name" value="Nucleopor_Nup85"/>
    <property type="match status" value="2"/>
</dbReference>
<dbReference type="GO" id="GO:0017056">
    <property type="term" value="F:structural constituent of nuclear pore"/>
    <property type="evidence" value="ECO:0007669"/>
    <property type="project" value="TreeGrafter"/>
</dbReference>
<evidence type="ECO:0000256" key="2">
    <source>
        <dbReference type="ARBA" id="ARBA00005573"/>
    </source>
</evidence>
<dbReference type="Proteomes" id="UP000308197">
    <property type="component" value="Unassembled WGS sequence"/>
</dbReference>
<dbReference type="InParanoid" id="A0A5C3PTG3"/>
<keyword evidence="9" id="KW-0472">Membrane</keyword>
<comment type="function">
    <text evidence="9">Functions as a component of the nuclear pore complex (NPC).</text>
</comment>
<dbReference type="EMBL" id="ML210998">
    <property type="protein sequence ID" value="TFK92457.1"/>
    <property type="molecule type" value="Genomic_DNA"/>
</dbReference>
<evidence type="ECO:0000313" key="11">
    <source>
        <dbReference type="Proteomes" id="UP000308197"/>
    </source>
</evidence>
<reference evidence="10 11" key="1">
    <citation type="journal article" date="2019" name="Nat. Ecol. Evol.">
        <title>Megaphylogeny resolves global patterns of mushroom evolution.</title>
        <authorList>
            <person name="Varga T."/>
            <person name="Krizsan K."/>
            <person name="Foldi C."/>
            <person name="Dima B."/>
            <person name="Sanchez-Garcia M."/>
            <person name="Sanchez-Ramirez S."/>
            <person name="Szollosi G.J."/>
            <person name="Szarkandi J.G."/>
            <person name="Papp V."/>
            <person name="Albert L."/>
            <person name="Andreopoulos W."/>
            <person name="Angelini C."/>
            <person name="Antonin V."/>
            <person name="Barry K.W."/>
            <person name="Bougher N.L."/>
            <person name="Buchanan P."/>
            <person name="Buyck B."/>
            <person name="Bense V."/>
            <person name="Catcheside P."/>
            <person name="Chovatia M."/>
            <person name="Cooper J."/>
            <person name="Damon W."/>
            <person name="Desjardin D."/>
            <person name="Finy P."/>
            <person name="Geml J."/>
            <person name="Haridas S."/>
            <person name="Hughes K."/>
            <person name="Justo A."/>
            <person name="Karasinski D."/>
            <person name="Kautmanova I."/>
            <person name="Kiss B."/>
            <person name="Kocsube S."/>
            <person name="Kotiranta H."/>
            <person name="LaButti K.M."/>
            <person name="Lechner B.E."/>
            <person name="Liimatainen K."/>
            <person name="Lipzen A."/>
            <person name="Lukacs Z."/>
            <person name="Mihaltcheva S."/>
            <person name="Morgado L.N."/>
            <person name="Niskanen T."/>
            <person name="Noordeloos M.E."/>
            <person name="Ohm R.A."/>
            <person name="Ortiz-Santana B."/>
            <person name="Ovrebo C."/>
            <person name="Racz N."/>
            <person name="Riley R."/>
            <person name="Savchenko A."/>
            <person name="Shiryaev A."/>
            <person name="Soop K."/>
            <person name="Spirin V."/>
            <person name="Szebenyi C."/>
            <person name="Tomsovsky M."/>
            <person name="Tulloss R.E."/>
            <person name="Uehling J."/>
            <person name="Grigoriev I.V."/>
            <person name="Vagvolgyi C."/>
            <person name="Papp T."/>
            <person name="Martin F.M."/>
            <person name="Miettinen O."/>
            <person name="Hibbett D.S."/>
            <person name="Nagy L.G."/>
        </authorList>
    </citation>
    <scope>NUCLEOTIDE SEQUENCE [LARGE SCALE GENOMIC DNA]</scope>
    <source>
        <strain evidence="10 11">HHB13444</strain>
    </source>
</reference>
<evidence type="ECO:0000256" key="9">
    <source>
        <dbReference type="RuleBase" id="RU365073"/>
    </source>
</evidence>
<keyword evidence="3 9" id="KW-0813">Transport</keyword>
<dbReference type="PANTHER" id="PTHR13373:SF21">
    <property type="entry name" value="NUCLEAR PORE COMPLEX PROTEIN NUP85"/>
    <property type="match status" value="1"/>
</dbReference>
<keyword evidence="7 9" id="KW-0906">Nuclear pore complex</keyword>
<keyword evidence="11" id="KW-1185">Reference proteome</keyword>
<evidence type="ECO:0000256" key="1">
    <source>
        <dbReference type="ARBA" id="ARBA00004567"/>
    </source>
</evidence>
<keyword evidence="8 9" id="KW-0539">Nucleus</keyword>
<evidence type="ECO:0000256" key="5">
    <source>
        <dbReference type="ARBA" id="ARBA00022927"/>
    </source>
</evidence>
<evidence type="ECO:0000256" key="4">
    <source>
        <dbReference type="ARBA" id="ARBA00022816"/>
    </source>
</evidence>
<dbReference type="GO" id="GO:0031080">
    <property type="term" value="C:nuclear pore outer ring"/>
    <property type="evidence" value="ECO:0007669"/>
    <property type="project" value="TreeGrafter"/>
</dbReference>
<evidence type="ECO:0000256" key="7">
    <source>
        <dbReference type="ARBA" id="ARBA00023132"/>
    </source>
</evidence>
<proteinExistence type="inferred from homology"/>
<evidence type="ECO:0000256" key="6">
    <source>
        <dbReference type="ARBA" id="ARBA00023010"/>
    </source>
</evidence>
<keyword evidence="4 9" id="KW-0509">mRNA transport</keyword>
<dbReference type="PANTHER" id="PTHR13373">
    <property type="entry name" value="FROUNT PROTEIN-RELATED"/>
    <property type="match status" value="1"/>
</dbReference>
<organism evidence="10 11">
    <name type="scientific">Polyporus arcularius HHB13444</name>
    <dbReference type="NCBI Taxonomy" id="1314778"/>
    <lineage>
        <taxon>Eukaryota</taxon>
        <taxon>Fungi</taxon>
        <taxon>Dikarya</taxon>
        <taxon>Basidiomycota</taxon>
        <taxon>Agaricomycotina</taxon>
        <taxon>Agaricomycetes</taxon>
        <taxon>Polyporales</taxon>
        <taxon>Polyporaceae</taxon>
        <taxon>Polyporus</taxon>
    </lineage>
</organism>
<dbReference type="GO" id="GO:0006606">
    <property type="term" value="P:protein import into nucleus"/>
    <property type="evidence" value="ECO:0007669"/>
    <property type="project" value="TreeGrafter"/>
</dbReference>
<dbReference type="FunCoup" id="A0A5C3PTG3">
    <property type="interactions" value="79"/>
</dbReference>
<dbReference type="STRING" id="1314778.A0A5C3PTG3"/>
<keyword evidence="5 9" id="KW-0653">Protein transport</keyword>
<evidence type="ECO:0000313" key="10">
    <source>
        <dbReference type="EMBL" id="TFK92457.1"/>
    </source>
</evidence>
<name>A0A5C3PTG3_9APHY</name>